<evidence type="ECO:0000256" key="4">
    <source>
        <dbReference type="ARBA" id="ARBA00022795"/>
    </source>
</evidence>
<keyword evidence="3" id="KW-0963">Cytoplasm</keyword>
<dbReference type="Proteomes" id="UP000236173">
    <property type="component" value="Unassembled WGS sequence"/>
</dbReference>
<dbReference type="PIRSF" id="PIRSF039090">
    <property type="entry name" value="Flis"/>
    <property type="match status" value="1"/>
</dbReference>
<dbReference type="InterPro" id="IPR003713">
    <property type="entry name" value="FliS"/>
</dbReference>
<keyword evidence="6" id="KW-0282">Flagellum</keyword>
<dbReference type="CDD" id="cd16098">
    <property type="entry name" value="FliS"/>
    <property type="match status" value="1"/>
</dbReference>
<dbReference type="EMBL" id="BEHT01000052">
    <property type="protein sequence ID" value="GBD00111.1"/>
    <property type="molecule type" value="Genomic_DNA"/>
</dbReference>
<dbReference type="PANTHER" id="PTHR34773">
    <property type="entry name" value="FLAGELLAR SECRETION CHAPERONE FLIS"/>
    <property type="match status" value="1"/>
</dbReference>
<dbReference type="GO" id="GO:0005829">
    <property type="term" value="C:cytosol"/>
    <property type="evidence" value="ECO:0007669"/>
    <property type="project" value="UniProtKB-SubCell"/>
</dbReference>
<dbReference type="GO" id="GO:0044780">
    <property type="term" value="P:bacterial-type flagellum assembly"/>
    <property type="evidence" value="ECO:0007669"/>
    <property type="project" value="InterPro"/>
</dbReference>
<comment type="subcellular location">
    <subcellularLocation>
        <location evidence="1">Cytoplasm</location>
        <location evidence="1">Cytosol</location>
    </subcellularLocation>
</comment>
<comment type="caution">
    <text evidence="6">The sequence shown here is derived from an EMBL/GenBank/DDBJ whole genome shotgun (WGS) entry which is preliminary data.</text>
</comment>
<comment type="similarity">
    <text evidence="2">Belongs to the FliS family.</text>
</comment>
<dbReference type="Pfam" id="PF02561">
    <property type="entry name" value="FliS"/>
    <property type="match status" value="1"/>
</dbReference>
<dbReference type="Gene3D" id="1.20.120.340">
    <property type="entry name" value="Flagellar protein FliS"/>
    <property type="match status" value="1"/>
</dbReference>
<sequence>MLTDAYLRQMVETATPVQLIGLLFRRGGELMDDAERALTEGRMDDAHFALTKAQQVVAELLNALDTEKGGDIAVNLRRLYTFVWERLLHANLRKSVEPLKDARQVWEQLSQLWSEVEAREGGA</sequence>
<evidence type="ECO:0000256" key="2">
    <source>
        <dbReference type="ARBA" id="ARBA00008787"/>
    </source>
</evidence>
<dbReference type="SUPFAM" id="SSF101116">
    <property type="entry name" value="Flagellar export chaperone FliS"/>
    <property type="match status" value="1"/>
</dbReference>
<dbReference type="NCBIfam" id="TIGR00208">
    <property type="entry name" value="fliS"/>
    <property type="match status" value="1"/>
</dbReference>
<dbReference type="InterPro" id="IPR036584">
    <property type="entry name" value="FliS_sf"/>
</dbReference>
<keyword evidence="6" id="KW-0966">Cell projection</keyword>
<evidence type="ECO:0000256" key="5">
    <source>
        <dbReference type="ARBA" id="ARBA00023186"/>
    </source>
</evidence>
<evidence type="ECO:0000313" key="6">
    <source>
        <dbReference type="EMBL" id="GBD00111.1"/>
    </source>
</evidence>
<keyword evidence="6" id="KW-0969">Cilium</keyword>
<evidence type="ECO:0000256" key="1">
    <source>
        <dbReference type="ARBA" id="ARBA00004514"/>
    </source>
</evidence>
<reference evidence="7" key="1">
    <citation type="submission" date="2017-09" db="EMBL/GenBank/DDBJ databases">
        <title>Metaegenomics of thermophilic ammonia-oxidizing enrichment culture.</title>
        <authorList>
            <person name="Kato S."/>
            <person name="Suzuki K."/>
        </authorList>
    </citation>
    <scope>NUCLEOTIDE SEQUENCE [LARGE SCALE GENOMIC DNA]</scope>
</reference>
<accession>A0A2H5XG11</accession>
<gene>
    <name evidence="6" type="primary">fliS</name>
    <name evidence="6" type="ORF">HRbin17_02647</name>
</gene>
<keyword evidence="5" id="KW-0143">Chaperone</keyword>
<protein>
    <submittedName>
        <fullName evidence="6">Flagellar protein FliS</fullName>
    </submittedName>
</protein>
<organism evidence="6 7">
    <name type="scientific">Candidatus Fervidibacter japonicus</name>
    <dbReference type="NCBI Taxonomy" id="2035412"/>
    <lineage>
        <taxon>Bacteria</taxon>
        <taxon>Candidatus Fervidibacterota</taxon>
        <taxon>Candidatus Fervidibacter</taxon>
    </lineage>
</organism>
<evidence type="ECO:0000256" key="3">
    <source>
        <dbReference type="ARBA" id="ARBA00022490"/>
    </source>
</evidence>
<keyword evidence="4" id="KW-1005">Bacterial flagellum biogenesis</keyword>
<dbReference type="AlphaFoldDB" id="A0A2H5XG11"/>
<name>A0A2H5XG11_9BACT</name>
<dbReference type="GO" id="GO:0071973">
    <property type="term" value="P:bacterial-type flagellum-dependent cell motility"/>
    <property type="evidence" value="ECO:0007669"/>
    <property type="project" value="TreeGrafter"/>
</dbReference>
<dbReference type="PANTHER" id="PTHR34773:SF1">
    <property type="entry name" value="FLAGELLAR SECRETION CHAPERONE FLIS"/>
    <property type="match status" value="1"/>
</dbReference>
<proteinExistence type="inferred from homology"/>
<evidence type="ECO:0000313" key="7">
    <source>
        <dbReference type="Proteomes" id="UP000236173"/>
    </source>
</evidence>